<dbReference type="PROSITE" id="PS50928">
    <property type="entry name" value="ABC_TM1"/>
    <property type="match status" value="1"/>
</dbReference>
<feature type="transmembrane region" description="Helical" evidence="8">
    <location>
        <begin position="260"/>
        <end position="282"/>
    </location>
</feature>
<dbReference type="PANTHER" id="PTHR43470">
    <property type="entry name" value="PHOSPHATE TRANSPORT SYSTEM PERMEASE PROTEIN PSTA-RELATED"/>
    <property type="match status" value="1"/>
</dbReference>
<comment type="subcellular location">
    <subcellularLocation>
        <location evidence="1 8">Cell membrane</location>
        <topology evidence="1 8">Multi-pass membrane protein</topology>
    </subcellularLocation>
</comment>
<feature type="transmembrane region" description="Helical" evidence="8">
    <location>
        <begin position="113"/>
        <end position="137"/>
    </location>
</feature>
<proteinExistence type="inferred from homology"/>
<dbReference type="HOGENOM" id="CLU_033621_2_2_2"/>
<evidence type="ECO:0000256" key="3">
    <source>
        <dbReference type="ARBA" id="ARBA00022448"/>
    </source>
</evidence>
<evidence type="ECO:0000256" key="7">
    <source>
        <dbReference type="ARBA" id="ARBA00023136"/>
    </source>
</evidence>
<evidence type="ECO:0000256" key="4">
    <source>
        <dbReference type="ARBA" id="ARBA00022475"/>
    </source>
</evidence>
<dbReference type="Gene3D" id="1.10.3720.10">
    <property type="entry name" value="MetI-like"/>
    <property type="match status" value="1"/>
</dbReference>
<dbReference type="PANTHER" id="PTHR43470:SF3">
    <property type="entry name" value="PHOSPHATE TRANSPORT SYSTEM PERMEASE PROTEIN PSTA-RELATED"/>
    <property type="match status" value="1"/>
</dbReference>
<evidence type="ECO:0000313" key="10">
    <source>
        <dbReference type="EMBL" id="AFD00712.1"/>
    </source>
</evidence>
<dbReference type="KEGG" id="mez:Mtc_1972"/>
<dbReference type="Proteomes" id="UP000005233">
    <property type="component" value="Chromosome"/>
</dbReference>
<keyword evidence="11" id="KW-1185">Reference proteome</keyword>
<dbReference type="GO" id="GO:0005886">
    <property type="term" value="C:plasma membrane"/>
    <property type="evidence" value="ECO:0007669"/>
    <property type="project" value="UniProtKB-SubCell"/>
</dbReference>
<dbReference type="RefSeq" id="WP_014406543.1">
    <property type="nucleotide sequence ID" value="NC_017034.1"/>
</dbReference>
<dbReference type="GeneID" id="11972123"/>
<feature type="transmembrane region" description="Helical" evidence="8">
    <location>
        <begin position="21"/>
        <end position="48"/>
    </location>
</feature>
<gene>
    <name evidence="10" type="primary">pstA</name>
    <name evidence="10" type="ordered locus">Mtc_1972</name>
</gene>
<dbReference type="NCBIfam" id="TIGR00974">
    <property type="entry name" value="3a0107s02c"/>
    <property type="match status" value="1"/>
</dbReference>
<feature type="transmembrane region" description="Helical" evidence="8">
    <location>
        <begin position="143"/>
        <end position="163"/>
    </location>
</feature>
<evidence type="ECO:0000313" key="11">
    <source>
        <dbReference type="Proteomes" id="UP000005233"/>
    </source>
</evidence>
<keyword evidence="5 8" id="KW-0812">Transmembrane</keyword>
<keyword evidence="4 8" id="KW-1003">Cell membrane</keyword>
<evidence type="ECO:0000256" key="5">
    <source>
        <dbReference type="ARBA" id="ARBA00022692"/>
    </source>
</evidence>
<keyword evidence="3" id="KW-0813">Transport</keyword>
<comment type="similarity">
    <text evidence="2 8">Belongs to the binding-protein-dependent transport system permease family. CysTW subfamily.</text>
</comment>
<name>H8I665_METCZ</name>
<dbReference type="OrthoDB" id="11402at2157"/>
<dbReference type="InterPro" id="IPR035906">
    <property type="entry name" value="MetI-like_sf"/>
</dbReference>
<dbReference type="InterPro" id="IPR005672">
    <property type="entry name" value="Phosphate_PstA"/>
</dbReference>
<feature type="domain" description="ABC transmembrane type-1" evidence="9">
    <location>
        <begin position="76"/>
        <end position="282"/>
    </location>
</feature>
<keyword evidence="7 8" id="KW-0472">Membrane</keyword>
<comment type="caution">
    <text evidence="8">Lacks conserved residue(s) required for the propagation of feature annotation.</text>
</comment>
<dbReference type="CDD" id="cd06261">
    <property type="entry name" value="TM_PBP2"/>
    <property type="match status" value="1"/>
</dbReference>
<dbReference type="SUPFAM" id="SSF161098">
    <property type="entry name" value="MetI-like"/>
    <property type="match status" value="1"/>
</dbReference>
<evidence type="ECO:0000256" key="6">
    <source>
        <dbReference type="ARBA" id="ARBA00022989"/>
    </source>
</evidence>
<evidence type="ECO:0000256" key="1">
    <source>
        <dbReference type="ARBA" id="ARBA00004651"/>
    </source>
</evidence>
<dbReference type="InterPro" id="IPR000515">
    <property type="entry name" value="MetI-like"/>
</dbReference>
<accession>H8I665</accession>
<evidence type="ECO:0000256" key="2">
    <source>
        <dbReference type="ARBA" id="ARBA00007069"/>
    </source>
</evidence>
<evidence type="ECO:0000259" key="9">
    <source>
        <dbReference type="PROSITE" id="PS50928"/>
    </source>
</evidence>
<protein>
    <recommendedName>
        <fullName evidence="8">Phosphate transport system permease protein PstA</fullName>
    </recommendedName>
</protein>
<evidence type="ECO:0000256" key="8">
    <source>
        <dbReference type="RuleBase" id="RU363043"/>
    </source>
</evidence>
<dbReference type="eggNOG" id="arCOG00168">
    <property type="taxonomic scope" value="Archaea"/>
</dbReference>
<reference evidence="10 11" key="1">
    <citation type="journal article" date="2012" name="J. Bacteriol.">
        <title>Complete genome sequence of a thermophilic methanogen, Methanocella conradii HZ254, isolated from Chinese rice field soil.</title>
        <authorList>
            <person name="Lu Z."/>
            <person name="Lu Y."/>
        </authorList>
    </citation>
    <scope>NUCLEOTIDE SEQUENCE [LARGE SCALE GENOMIC DNA]</scope>
    <source>
        <strain evidence="11">DSM 24694 / JCM 17849 / CGMCC 1.5162 / HZ254</strain>
    </source>
</reference>
<dbReference type="GO" id="GO:0035435">
    <property type="term" value="P:phosphate ion transmembrane transport"/>
    <property type="evidence" value="ECO:0007669"/>
    <property type="project" value="InterPro"/>
</dbReference>
<dbReference type="Pfam" id="PF00528">
    <property type="entry name" value="BPD_transp_1"/>
    <property type="match status" value="1"/>
</dbReference>
<dbReference type="EMBL" id="CP003243">
    <property type="protein sequence ID" value="AFD00712.1"/>
    <property type="molecule type" value="Genomic_DNA"/>
</dbReference>
<dbReference type="STRING" id="1041930.Mtc_1972"/>
<organism evidence="10 11">
    <name type="scientific">Methanocella conradii (strain DSM 24694 / JCM 17849 / CGMCC 1.5162 / HZ254)</name>
    <dbReference type="NCBI Taxonomy" id="1041930"/>
    <lineage>
        <taxon>Archaea</taxon>
        <taxon>Methanobacteriati</taxon>
        <taxon>Methanobacteriota</taxon>
        <taxon>Stenosarchaea group</taxon>
        <taxon>Methanomicrobia</taxon>
        <taxon>Methanocellales</taxon>
        <taxon>Methanocellaceae</taxon>
        <taxon>Methanocella</taxon>
    </lineage>
</organism>
<dbReference type="GO" id="GO:0005315">
    <property type="term" value="F:phosphate transmembrane transporter activity"/>
    <property type="evidence" value="ECO:0007669"/>
    <property type="project" value="InterPro"/>
</dbReference>
<feature type="transmembrane region" description="Helical" evidence="8">
    <location>
        <begin position="72"/>
        <end position="101"/>
    </location>
</feature>
<dbReference type="AlphaFoldDB" id="H8I665"/>
<sequence length="296" mass="31784">MAFKDIFHSQDRWPRKRYTANSLGIALLWACGGVTLIVLLAIIGYVLWNGLSVVSLSFLIETPSNMGRSGGIYPMILGTLYITAIAIVVSTPLSVGAAIYMAEYAGENRLTSLVRFGADSLAGIPSIMFGMFGYLFFVLYMGMGFSLLAGGLTLALMGLPIILRVSEEAIKAVPESYRLGSLALGASKWQTIYKVVLPTAFPGIVTGVMLGMGRAIGETAAVMFTAGTVAKVPWSLFSSARTMTLHIYLLTMENISIKNAYGTAAVLVIMILAITLASNLLTRRYMAKLGGKMYGR</sequence>
<keyword evidence="6 8" id="KW-1133">Transmembrane helix</keyword>